<dbReference type="Proteomes" id="UP000831290">
    <property type="component" value="Chromosome"/>
</dbReference>
<keyword evidence="3" id="KW-1185">Reference proteome</keyword>
<keyword evidence="1" id="KW-0472">Membrane</keyword>
<accession>A0A9E6ZKR2</accession>
<dbReference type="KEGG" id="fbm:MQE35_09685"/>
<dbReference type="EMBL" id="CP094358">
    <property type="protein sequence ID" value="UOB16010.1"/>
    <property type="molecule type" value="Genomic_DNA"/>
</dbReference>
<dbReference type="Pfam" id="PF19665">
    <property type="entry name" value="DUF6168"/>
    <property type="match status" value="1"/>
</dbReference>
<dbReference type="AlphaFoldDB" id="A0A9E6ZKR2"/>
<evidence type="ECO:0000313" key="3">
    <source>
        <dbReference type="Proteomes" id="UP000831290"/>
    </source>
</evidence>
<keyword evidence="1" id="KW-1133">Transmembrane helix</keyword>
<reference evidence="2" key="1">
    <citation type="submission" date="2022-03" db="EMBL/GenBank/DDBJ databases">
        <title>Description of Abyssus ytuae gen. nov., sp. nov., a novel member of the family Flavobacteriaceae isolated from the sediment of Mariana Trench.</title>
        <authorList>
            <person name="Zhang J."/>
            <person name="Xu X."/>
        </authorList>
    </citation>
    <scope>NUCLEOTIDE SEQUENCE</scope>
    <source>
        <strain evidence="2">MT3330</strain>
    </source>
</reference>
<name>A0A9E6ZKR2_9FLAO</name>
<feature type="transmembrane region" description="Helical" evidence="1">
    <location>
        <begin position="40"/>
        <end position="59"/>
    </location>
</feature>
<keyword evidence="1" id="KW-0812">Transmembrane</keyword>
<proteinExistence type="predicted"/>
<feature type="transmembrane region" description="Helical" evidence="1">
    <location>
        <begin position="98"/>
        <end position="116"/>
    </location>
</feature>
<evidence type="ECO:0000256" key="1">
    <source>
        <dbReference type="SAM" id="Phobius"/>
    </source>
</evidence>
<feature type="transmembrane region" description="Helical" evidence="1">
    <location>
        <begin position="7"/>
        <end position="28"/>
    </location>
</feature>
<protein>
    <submittedName>
        <fullName evidence="2">DUF6168 family protein</fullName>
    </submittedName>
</protein>
<feature type="transmembrane region" description="Helical" evidence="1">
    <location>
        <begin position="71"/>
        <end position="92"/>
    </location>
</feature>
<organism evidence="2 3">
    <name type="scientific">Abyssalbus ytuae</name>
    <dbReference type="NCBI Taxonomy" id="2926907"/>
    <lineage>
        <taxon>Bacteria</taxon>
        <taxon>Pseudomonadati</taxon>
        <taxon>Bacteroidota</taxon>
        <taxon>Flavobacteriia</taxon>
        <taxon>Flavobacteriales</taxon>
        <taxon>Flavobacteriaceae</taxon>
        <taxon>Abyssalbus</taxon>
    </lineage>
</organism>
<evidence type="ECO:0000313" key="2">
    <source>
        <dbReference type="EMBL" id="UOB16010.1"/>
    </source>
</evidence>
<sequence>MKKQFVLRFLAILLLSLVVTFTAHILILHFKNLDLFANKIILSYVVNFLVASGIFFVLYGLRNTFKNQIGFLFIAGSFLKFLIFFVIFYPYYKQDGEIILAEFMAFFIPYIICLIIETSGVAKLLKNI</sequence>
<dbReference type="InterPro" id="IPR046166">
    <property type="entry name" value="DUF6168"/>
</dbReference>
<dbReference type="RefSeq" id="WP_255841157.1">
    <property type="nucleotide sequence ID" value="NZ_CP094358.1"/>
</dbReference>
<gene>
    <name evidence="2" type="ORF">MQE35_09685</name>
</gene>